<evidence type="ECO:0000256" key="8">
    <source>
        <dbReference type="ARBA" id="ARBA00022679"/>
    </source>
</evidence>
<comment type="catalytic activity">
    <reaction evidence="16">
        <text>N(6),N(6)-dimethyl-L-lysyl(20)-[histone H4] + S-adenosyl-L-methionine = N(6),N(6),N(6)-trimethyl-L-lysyl(20)-[histone H4] + S-adenosyl-L-homocysteine + H(+)</text>
        <dbReference type="Rhea" id="RHEA:61992"/>
        <dbReference type="Rhea" id="RHEA-COMP:15556"/>
        <dbReference type="Rhea" id="RHEA-COMP:15998"/>
        <dbReference type="ChEBI" id="CHEBI:15378"/>
        <dbReference type="ChEBI" id="CHEBI:57856"/>
        <dbReference type="ChEBI" id="CHEBI:59789"/>
        <dbReference type="ChEBI" id="CHEBI:61961"/>
        <dbReference type="ChEBI" id="CHEBI:61976"/>
    </reaction>
    <physiologicalReaction direction="left-to-right" evidence="16">
        <dbReference type="Rhea" id="RHEA:61993"/>
    </physiologicalReaction>
</comment>
<reference evidence="20" key="1">
    <citation type="thesis" date="2020" institute="ProQuest LLC" country="789 East Eisenhower Parkway, Ann Arbor, MI, USA">
        <title>Comparative Genomics and Chromosome Evolution.</title>
        <authorList>
            <person name="Mudd A.B."/>
        </authorList>
    </citation>
    <scope>NUCLEOTIDE SEQUENCE</scope>
    <source>
        <strain evidence="20">237g6f4</strain>
        <tissue evidence="20">Blood</tissue>
    </source>
</reference>
<dbReference type="GO" id="GO:0005694">
    <property type="term" value="C:chromosome"/>
    <property type="evidence" value="ECO:0007669"/>
    <property type="project" value="UniProtKB-SubCell"/>
</dbReference>
<evidence type="ECO:0000256" key="1">
    <source>
        <dbReference type="ARBA" id="ARBA00004123"/>
    </source>
</evidence>
<comment type="catalytic activity">
    <reaction evidence="17">
        <text>N(6)-methyl-L-lysyl(20)-[histone H4] + S-adenosyl-L-methionine = N(6),N(6)-dimethyl-L-lysyl(20)-[histone H4] + S-adenosyl-L-homocysteine + H(+)</text>
        <dbReference type="Rhea" id="RHEA:60348"/>
        <dbReference type="Rhea" id="RHEA-COMP:15555"/>
        <dbReference type="Rhea" id="RHEA-COMP:15556"/>
        <dbReference type="ChEBI" id="CHEBI:15378"/>
        <dbReference type="ChEBI" id="CHEBI:57856"/>
        <dbReference type="ChEBI" id="CHEBI:59789"/>
        <dbReference type="ChEBI" id="CHEBI:61929"/>
        <dbReference type="ChEBI" id="CHEBI:61976"/>
        <dbReference type="EC" id="2.1.1.362"/>
    </reaction>
    <physiologicalReaction direction="left-to-right" evidence="17">
        <dbReference type="Rhea" id="RHEA:60349"/>
    </physiologicalReaction>
</comment>
<evidence type="ECO:0000256" key="16">
    <source>
        <dbReference type="ARBA" id="ARBA00048602"/>
    </source>
</evidence>
<dbReference type="InterPro" id="IPR041938">
    <property type="entry name" value="Hist-Lys_N-MTase_N"/>
</dbReference>
<feature type="compositionally biased region" description="Low complexity" evidence="18">
    <location>
        <begin position="309"/>
        <end position="318"/>
    </location>
</feature>
<dbReference type="InterPro" id="IPR025790">
    <property type="entry name" value="Suv4-20_animal"/>
</dbReference>
<gene>
    <name evidence="20" type="ORF">GDO81_013868</name>
</gene>
<evidence type="ECO:0000256" key="7">
    <source>
        <dbReference type="ARBA" id="ARBA00022603"/>
    </source>
</evidence>
<keyword evidence="6" id="KW-0678">Repressor</keyword>
<dbReference type="FunFam" id="1.10.10.1700:FF:000001">
    <property type="entry name" value="Histone-lysine N-methyltransferase"/>
    <property type="match status" value="1"/>
</dbReference>
<evidence type="ECO:0000256" key="5">
    <source>
        <dbReference type="ARBA" id="ARBA00022454"/>
    </source>
</evidence>
<evidence type="ECO:0000256" key="17">
    <source>
        <dbReference type="ARBA" id="ARBA00048710"/>
    </source>
</evidence>
<dbReference type="Gene3D" id="1.10.10.1700">
    <property type="entry name" value="Histone-lysine N-methyltransferase"/>
    <property type="match status" value="1"/>
</dbReference>
<dbReference type="PROSITE" id="PS51570">
    <property type="entry name" value="SAM_MT43_SUVAR420_2"/>
    <property type="match status" value="1"/>
</dbReference>
<dbReference type="GO" id="GO:0032259">
    <property type="term" value="P:methylation"/>
    <property type="evidence" value="ECO:0007669"/>
    <property type="project" value="UniProtKB-KW"/>
</dbReference>
<evidence type="ECO:0000256" key="14">
    <source>
        <dbReference type="ARBA" id="ARBA00031786"/>
    </source>
</evidence>
<keyword evidence="10" id="KW-0156">Chromatin regulator</keyword>
<feature type="domain" description="SET" evidence="19">
    <location>
        <begin position="102"/>
        <end position="216"/>
    </location>
</feature>
<evidence type="ECO:0000256" key="10">
    <source>
        <dbReference type="ARBA" id="ARBA00022853"/>
    </source>
</evidence>
<evidence type="ECO:0000256" key="12">
    <source>
        <dbReference type="ARBA" id="ARBA00023163"/>
    </source>
</evidence>
<keyword evidence="13" id="KW-0539">Nucleus</keyword>
<dbReference type="FunFam" id="2.170.270.10:FF:000006">
    <property type="entry name" value="Histone-lysine N-methyltransferase"/>
    <property type="match status" value="1"/>
</dbReference>
<sequence>MGSNRLTAQELCENDDLATSLVLDPYLGFRTHKMNVSPLPSIRRQHHLREALHTFRKKKDLEAAFQSLVNGANTYLKNRTPQQEAMLKTHIFRYLRMFLPESGFMILPCNRYSLETNGAKVVAKKPWARNDKIALLVGCIAELTKADESLLRFGENDFSVMYSTRKKCAQLWLGPAAFINHDCRPNCKFVPSDGNAACVKVLRDIKPEEEITCFYGDSFFGEKNEMCECCTCERKGEGAFRLQKQLPSESTSLEKYKLRETDGRLQRLIHQSEKQNQNVSPKKKKRISATRKSISLKKSPENGKYRTFSSSLRSPPSASCSRFSFYNKSKHLKMMSHTALKPSLPQGTIIKDVRIVLHNFRHRRRSYPVSQPQSDRLCCKLGMEPVVRLQRQNISPGKRPEICSSQSSQPARTAMVKDSENGPLRSKSSHEDASREELLVGCSESVSECSDTQSSRHMANVVDSQLVQNVSLSPLVESDGQNGQNTDVDLSMSHLKPNALVSPVVSKRSPTEMLLHIQDAEDVSLTTSVHENPGSFVMQSNDFSPQKLGLTHYITVNLSKSRVTVPDHLGASSPPQSFITKTPQSKDPCSGHSDSPLKSKSTILVTTTHSALLEQASKNGASKPQTRSYASTVFSLRSSPVQLKGKKALDEKKSPLKAQQARFNGHVKATSESASARSVNHLSAPNRLFTGAMQLDPKLSLKPYVELGFNNNLKRRHSVTGAHDCLVPVRRGTMNTMYTSQESELSGEGKKKCVTFNPFTPSKRLRLVLTNGSIDLDVASLSSDESN</sequence>
<protein>
    <recommendedName>
        <fullName evidence="14">[histone H4]-N-methyl-L-lysine20 N-methyltransferase KMT5B</fullName>
        <ecNumber evidence="3">2.1.1.361</ecNumber>
        <ecNumber evidence="4">2.1.1.362</ecNumber>
    </recommendedName>
    <alternativeName>
        <fullName evidence="15">[histone H4]-lysine20 N-methyltransferase KMT5B</fullName>
    </alternativeName>
</protein>
<evidence type="ECO:0000256" key="3">
    <source>
        <dbReference type="ARBA" id="ARBA00012187"/>
    </source>
</evidence>
<evidence type="ECO:0000256" key="11">
    <source>
        <dbReference type="ARBA" id="ARBA00023015"/>
    </source>
</evidence>
<evidence type="ECO:0000256" key="18">
    <source>
        <dbReference type="SAM" id="MobiDB-lite"/>
    </source>
</evidence>
<keyword evidence="12" id="KW-0804">Transcription</keyword>
<proteinExistence type="predicted"/>
<dbReference type="InterPro" id="IPR039977">
    <property type="entry name" value="Suv4-20/Set9"/>
</dbReference>
<accession>A0AAV7B682</accession>
<organism evidence="20 21">
    <name type="scientific">Engystomops pustulosus</name>
    <name type="common">Tungara frog</name>
    <name type="synonym">Physalaemus pustulosus</name>
    <dbReference type="NCBI Taxonomy" id="76066"/>
    <lineage>
        <taxon>Eukaryota</taxon>
        <taxon>Metazoa</taxon>
        <taxon>Chordata</taxon>
        <taxon>Craniata</taxon>
        <taxon>Vertebrata</taxon>
        <taxon>Euteleostomi</taxon>
        <taxon>Amphibia</taxon>
        <taxon>Batrachia</taxon>
        <taxon>Anura</taxon>
        <taxon>Neobatrachia</taxon>
        <taxon>Hyloidea</taxon>
        <taxon>Leptodactylidae</taxon>
        <taxon>Leiuperinae</taxon>
        <taxon>Engystomops</taxon>
    </lineage>
</organism>
<dbReference type="EC" id="2.1.1.362" evidence="4"/>
<keyword evidence="21" id="KW-1185">Reference proteome</keyword>
<feature type="region of interest" description="Disordered" evidence="18">
    <location>
        <begin position="566"/>
        <end position="599"/>
    </location>
</feature>
<dbReference type="InterPro" id="IPR001214">
    <property type="entry name" value="SET_dom"/>
</dbReference>
<keyword evidence="11" id="KW-0805">Transcription regulation</keyword>
<dbReference type="SMART" id="SM00317">
    <property type="entry name" value="SET"/>
    <property type="match status" value="1"/>
</dbReference>
<dbReference type="PANTHER" id="PTHR12977:SF11">
    <property type="entry name" value="HISTONE-LYSINE N-METHYLTRANSFERASE KMT5C"/>
    <property type="match status" value="1"/>
</dbReference>
<keyword evidence="9" id="KW-0949">S-adenosyl-L-methionine</keyword>
<evidence type="ECO:0000256" key="2">
    <source>
        <dbReference type="ARBA" id="ARBA00004286"/>
    </source>
</evidence>
<feature type="compositionally biased region" description="Polar residues" evidence="18">
    <location>
        <begin position="573"/>
        <end position="599"/>
    </location>
</feature>
<dbReference type="EC" id="2.1.1.361" evidence="3"/>
<dbReference type="EMBL" id="WNYA01000006">
    <property type="protein sequence ID" value="KAG8568039.1"/>
    <property type="molecule type" value="Genomic_DNA"/>
</dbReference>
<dbReference type="GO" id="GO:0140941">
    <property type="term" value="F:histone H4K20me methyltransferase activity"/>
    <property type="evidence" value="ECO:0007669"/>
    <property type="project" value="UniProtKB-EC"/>
</dbReference>
<evidence type="ECO:0000313" key="21">
    <source>
        <dbReference type="Proteomes" id="UP000824782"/>
    </source>
</evidence>
<dbReference type="Gene3D" id="2.170.270.10">
    <property type="entry name" value="SET domain"/>
    <property type="match status" value="1"/>
</dbReference>
<dbReference type="AlphaFoldDB" id="A0AAV7B682"/>
<evidence type="ECO:0000256" key="13">
    <source>
        <dbReference type="ARBA" id="ARBA00023242"/>
    </source>
</evidence>
<dbReference type="InterPro" id="IPR046341">
    <property type="entry name" value="SET_dom_sf"/>
</dbReference>
<evidence type="ECO:0000259" key="19">
    <source>
        <dbReference type="PROSITE" id="PS50280"/>
    </source>
</evidence>
<dbReference type="Proteomes" id="UP000824782">
    <property type="component" value="Unassembled WGS sequence"/>
</dbReference>
<evidence type="ECO:0000256" key="15">
    <source>
        <dbReference type="ARBA" id="ARBA00031835"/>
    </source>
</evidence>
<evidence type="ECO:0000256" key="9">
    <source>
        <dbReference type="ARBA" id="ARBA00022691"/>
    </source>
</evidence>
<dbReference type="EMBL" id="WNYA01000006">
    <property type="protein sequence ID" value="KAG8568038.1"/>
    <property type="molecule type" value="Genomic_DNA"/>
</dbReference>
<comment type="subcellular location">
    <subcellularLocation>
        <location evidence="2">Chromosome</location>
    </subcellularLocation>
    <subcellularLocation>
        <location evidence="1">Nucleus</location>
    </subcellularLocation>
</comment>
<dbReference type="Pfam" id="PF00856">
    <property type="entry name" value="SET"/>
    <property type="match status" value="1"/>
</dbReference>
<dbReference type="PROSITE" id="PS50280">
    <property type="entry name" value="SET"/>
    <property type="match status" value="1"/>
</dbReference>
<dbReference type="PANTHER" id="PTHR12977">
    <property type="entry name" value="SUPPRESSOR OF VARIEGATION 4-20-RELATED"/>
    <property type="match status" value="1"/>
</dbReference>
<comment type="caution">
    <text evidence="20">The sequence shown here is derived from an EMBL/GenBank/DDBJ whole genome shotgun (WGS) entry which is preliminary data.</text>
</comment>
<feature type="region of interest" description="Disordered" evidence="18">
    <location>
        <begin position="391"/>
        <end position="436"/>
    </location>
</feature>
<evidence type="ECO:0000256" key="6">
    <source>
        <dbReference type="ARBA" id="ARBA00022491"/>
    </source>
</evidence>
<keyword evidence="5" id="KW-0158">Chromosome</keyword>
<name>A0AAV7B682_ENGPU</name>
<dbReference type="SUPFAM" id="SSF82199">
    <property type="entry name" value="SET domain"/>
    <property type="match status" value="1"/>
</dbReference>
<evidence type="ECO:0000256" key="4">
    <source>
        <dbReference type="ARBA" id="ARBA00012188"/>
    </source>
</evidence>
<dbReference type="GO" id="GO:0140944">
    <property type="term" value="F:histone H4K20 monomethyltransferase activity"/>
    <property type="evidence" value="ECO:0007669"/>
    <property type="project" value="UniProtKB-EC"/>
</dbReference>
<feature type="region of interest" description="Disordered" evidence="18">
    <location>
        <begin position="269"/>
        <end position="318"/>
    </location>
</feature>
<keyword evidence="7" id="KW-0489">Methyltransferase</keyword>
<evidence type="ECO:0000313" key="20">
    <source>
        <dbReference type="EMBL" id="KAG8568039.1"/>
    </source>
</evidence>
<keyword evidence="8" id="KW-0808">Transferase</keyword>
<dbReference type="GO" id="GO:0005634">
    <property type="term" value="C:nucleus"/>
    <property type="evidence" value="ECO:0007669"/>
    <property type="project" value="UniProtKB-SubCell"/>
</dbReference>